<dbReference type="PROSITE" id="PS00211">
    <property type="entry name" value="ABC_TRANSPORTER_1"/>
    <property type="match status" value="1"/>
</dbReference>
<sequence length="312" mass="34879">MDTVLSVNKLVKKYDNFVAVNGISFSIAKGEVLGLLGANGAGKTTTIQMLLGITEQTSGAIAYFGKDFAKNRQSSLQKINFTTAYGSLQGRISVHENLKVFGGLYGAKNLDKKIKELAQQLEISDVLHQTYWSLSSGQKTRVNLAKSLINDPQLVLMDEPTASLDPDIADKVLDIIIKLRKEKGVSMLFTSHNMDEVTRICDRVMFLERGNIIAMDTPLGLTKNISKSVMTLTFDASQQEISAYLKKESGIKFTFPRQQVVRIEMPEELIPKVLFGFSKQKIWITDIDIKKPDLEDVFLEVARKGKHVFRKN</sequence>
<evidence type="ECO:0000259" key="5">
    <source>
        <dbReference type="PROSITE" id="PS50893"/>
    </source>
</evidence>
<feature type="domain" description="ABC transporter" evidence="5">
    <location>
        <begin position="5"/>
        <end position="234"/>
    </location>
</feature>
<dbReference type="PROSITE" id="PS50893">
    <property type="entry name" value="ABC_TRANSPORTER_2"/>
    <property type="match status" value="1"/>
</dbReference>
<dbReference type="Gene3D" id="3.40.50.300">
    <property type="entry name" value="P-loop containing nucleotide triphosphate hydrolases"/>
    <property type="match status" value="1"/>
</dbReference>
<evidence type="ECO:0000256" key="1">
    <source>
        <dbReference type="ARBA" id="ARBA00005417"/>
    </source>
</evidence>
<reference evidence="6 7" key="1">
    <citation type="journal article" date="2016" name="Nat. Commun.">
        <title>Thousands of microbial genomes shed light on interconnected biogeochemical processes in an aquifer system.</title>
        <authorList>
            <person name="Anantharaman K."/>
            <person name="Brown C.T."/>
            <person name="Hug L.A."/>
            <person name="Sharon I."/>
            <person name="Castelle C.J."/>
            <person name="Probst A.J."/>
            <person name="Thomas B.C."/>
            <person name="Singh A."/>
            <person name="Wilkins M.J."/>
            <person name="Karaoz U."/>
            <person name="Brodie E.L."/>
            <person name="Williams K.H."/>
            <person name="Hubbard S.S."/>
            <person name="Banfield J.F."/>
        </authorList>
    </citation>
    <scope>NUCLEOTIDE SEQUENCE [LARGE SCALE GENOMIC DNA]</scope>
</reference>
<evidence type="ECO:0000313" key="7">
    <source>
        <dbReference type="Proteomes" id="UP000179024"/>
    </source>
</evidence>
<dbReference type="InterPro" id="IPR003593">
    <property type="entry name" value="AAA+_ATPase"/>
</dbReference>
<evidence type="ECO:0000256" key="4">
    <source>
        <dbReference type="ARBA" id="ARBA00022840"/>
    </source>
</evidence>
<evidence type="ECO:0000256" key="3">
    <source>
        <dbReference type="ARBA" id="ARBA00022741"/>
    </source>
</evidence>
<dbReference type="PANTHER" id="PTHR42711">
    <property type="entry name" value="ABC TRANSPORTER ATP-BINDING PROTEIN"/>
    <property type="match status" value="1"/>
</dbReference>
<name>A0A1F7I9J8_9BACT</name>
<dbReference type="SMART" id="SM00382">
    <property type="entry name" value="AAA"/>
    <property type="match status" value="1"/>
</dbReference>
<dbReference type="GO" id="GO:0016887">
    <property type="term" value="F:ATP hydrolysis activity"/>
    <property type="evidence" value="ECO:0007669"/>
    <property type="project" value="InterPro"/>
</dbReference>
<keyword evidence="3" id="KW-0547">Nucleotide-binding</keyword>
<dbReference type="PANTHER" id="PTHR42711:SF5">
    <property type="entry name" value="ABC TRANSPORTER ATP-BINDING PROTEIN NATA"/>
    <property type="match status" value="1"/>
</dbReference>
<keyword evidence="2" id="KW-0813">Transport</keyword>
<dbReference type="InterPro" id="IPR050763">
    <property type="entry name" value="ABC_transporter_ATP-binding"/>
</dbReference>
<dbReference type="InterPro" id="IPR017871">
    <property type="entry name" value="ABC_transporter-like_CS"/>
</dbReference>
<comment type="caution">
    <text evidence="6">The sequence shown here is derived from an EMBL/GenBank/DDBJ whole genome shotgun (WGS) entry which is preliminary data.</text>
</comment>
<keyword evidence="4" id="KW-0067">ATP-binding</keyword>
<evidence type="ECO:0000313" key="6">
    <source>
        <dbReference type="EMBL" id="OGK40026.1"/>
    </source>
</evidence>
<dbReference type="Pfam" id="PF00005">
    <property type="entry name" value="ABC_tran"/>
    <property type="match status" value="1"/>
</dbReference>
<comment type="similarity">
    <text evidence="1">Belongs to the ABC transporter superfamily.</text>
</comment>
<dbReference type="SUPFAM" id="SSF52540">
    <property type="entry name" value="P-loop containing nucleoside triphosphate hydrolases"/>
    <property type="match status" value="1"/>
</dbReference>
<accession>A0A1F7I9J8</accession>
<dbReference type="InterPro" id="IPR003439">
    <property type="entry name" value="ABC_transporter-like_ATP-bd"/>
</dbReference>
<dbReference type="AlphaFoldDB" id="A0A1F7I9J8"/>
<evidence type="ECO:0000256" key="2">
    <source>
        <dbReference type="ARBA" id="ARBA00022448"/>
    </source>
</evidence>
<protein>
    <recommendedName>
        <fullName evidence="5">ABC transporter domain-containing protein</fullName>
    </recommendedName>
</protein>
<organism evidence="6 7">
    <name type="scientific">Candidatus Roizmanbacteria bacterium RIFCSPHIGHO2_12_FULL_44_10</name>
    <dbReference type="NCBI Taxonomy" id="1802054"/>
    <lineage>
        <taxon>Bacteria</taxon>
        <taxon>Candidatus Roizmaniibacteriota</taxon>
    </lineage>
</organism>
<dbReference type="GO" id="GO:0005524">
    <property type="term" value="F:ATP binding"/>
    <property type="evidence" value="ECO:0007669"/>
    <property type="project" value="UniProtKB-KW"/>
</dbReference>
<gene>
    <name evidence="6" type="ORF">A3F34_00895</name>
</gene>
<dbReference type="Proteomes" id="UP000179024">
    <property type="component" value="Unassembled WGS sequence"/>
</dbReference>
<proteinExistence type="inferred from homology"/>
<dbReference type="EMBL" id="MGAE01000007">
    <property type="protein sequence ID" value="OGK40026.1"/>
    <property type="molecule type" value="Genomic_DNA"/>
</dbReference>
<dbReference type="InterPro" id="IPR027417">
    <property type="entry name" value="P-loop_NTPase"/>
</dbReference>
<dbReference type="CDD" id="cd03230">
    <property type="entry name" value="ABC_DR_subfamily_A"/>
    <property type="match status" value="1"/>
</dbReference>